<dbReference type="CDD" id="cd07128">
    <property type="entry name" value="ALDH_MaoC-N"/>
    <property type="match status" value="1"/>
</dbReference>
<dbReference type="Pfam" id="PF01575">
    <property type="entry name" value="MaoC_dehydratas"/>
    <property type="match status" value="1"/>
</dbReference>
<comment type="caution">
    <text evidence="6">The sequence shown here is derived from an EMBL/GenBank/DDBJ whole genome shotgun (WGS) entry which is preliminary data.</text>
</comment>
<evidence type="ECO:0000313" key="7">
    <source>
        <dbReference type="Proteomes" id="UP001501771"/>
    </source>
</evidence>
<gene>
    <name evidence="6" type="primary">paaZ</name>
    <name evidence="6" type="ORF">GCM10009844_10030</name>
</gene>
<dbReference type="Gene3D" id="3.40.309.10">
    <property type="entry name" value="Aldehyde Dehydrogenase, Chain A, domain 2"/>
    <property type="match status" value="1"/>
</dbReference>
<dbReference type="SUPFAM" id="SSF53720">
    <property type="entry name" value="ALDH-like"/>
    <property type="match status" value="1"/>
</dbReference>
<dbReference type="PANTHER" id="PTHR43111:SF1">
    <property type="entry name" value="ALDEHYDE DEHYDROGENASE B-RELATED"/>
    <property type="match status" value="1"/>
</dbReference>
<keyword evidence="3" id="KW-0560">Oxidoreductase</keyword>
<dbReference type="NCBIfam" id="NF008868">
    <property type="entry name" value="PRK11903.1"/>
    <property type="match status" value="1"/>
</dbReference>
<sequence length="684" mass="72700">MSAHQKSSLLESYAAGRWFRASDEGTPLLDASTGEVVARISSKGLDLGEMTSYARHVGGPALRELTFHQRAALLKELGLHLMEDKDELYALSYRTGATKRDSLVDIDGGIGTMLSYASKGRRELPNDTVVLDGALEPLGRGGTFVGQHLYTSRPGVAVQINAFNFPVWGMLEKLAPAFLAGLPSIVKPASQTAYLTELVVRRIIESGILPEGSLQLLAGSAGTLLDELTVQDSVAFTGSAHTAGMLRTHTNVLHGGVALGVEADSLNLSILGPDVSTDDPEFDLFVKGVVTEMTVKAGQKCTAIRRVIVPDTLADDVVEAISARLAKTTVGNPADESVRMGALASLEQREEVRKAIQSLRSSAEIVYGDPDHVDVVDADAERGAFLSPVLLRAQKGAVEPHDVEPFGPVSTVLTYDSVDEAITLAARGRGSLVGSVVTHDRDVARSVVLGLAPWHGRILVLDRDDAKESTGHGSPLPVLVHGGPGRAGGGEELGGIRGVLHHMQRTAIQGSPDMLTAVTGRWTTGSERRVEDVHPFRKSLAELAIGDTIASAPRTVTRADIEHFAEFTGDTFYAHTDEEAAAKNPLFGGIVAHGYLVVSLAAGLFVDPDPGPVLANFGVDNLRFLTPVKADDTIAVTLTVKQITPRTNAEYGEVRWDAVVANEAGEPVATYDVLTLVAKTWPQD</sequence>
<feature type="domain" description="Aldehyde dehydrogenase" evidence="4">
    <location>
        <begin position="20"/>
        <end position="448"/>
    </location>
</feature>
<comment type="similarity">
    <text evidence="1">Belongs to the enoyl-CoA hydratase/isomerase family.</text>
</comment>
<dbReference type="Pfam" id="PF00171">
    <property type="entry name" value="Aldedh"/>
    <property type="match status" value="1"/>
</dbReference>
<reference evidence="6 7" key="1">
    <citation type="journal article" date="2019" name="Int. J. Syst. Evol. Microbiol.">
        <title>The Global Catalogue of Microorganisms (GCM) 10K type strain sequencing project: providing services to taxonomists for standard genome sequencing and annotation.</title>
        <authorList>
            <consortium name="The Broad Institute Genomics Platform"/>
            <consortium name="The Broad Institute Genome Sequencing Center for Infectious Disease"/>
            <person name="Wu L."/>
            <person name="Ma J."/>
        </authorList>
    </citation>
    <scope>NUCLEOTIDE SEQUENCE [LARGE SCALE GENOMIC DNA]</scope>
    <source>
        <strain evidence="6 7">JCM 16022</strain>
    </source>
</reference>
<evidence type="ECO:0000259" key="5">
    <source>
        <dbReference type="Pfam" id="PF01575"/>
    </source>
</evidence>
<dbReference type="Gene3D" id="3.10.129.10">
    <property type="entry name" value="Hotdog Thioesterase"/>
    <property type="match status" value="1"/>
</dbReference>
<accession>A0ABN2ZD66</accession>
<dbReference type="SUPFAM" id="SSF54637">
    <property type="entry name" value="Thioesterase/thiol ester dehydrase-isomerase"/>
    <property type="match status" value="1"/>
</dbReference>
<name>A0ABN2ZD66_9ACTN</name>
<comment type="similarity">
    <text evidence="2">Belongs to the aldehyde dehydrogenase family.</text>
</comment>
<dbReference type="RefSeq" id="WP_344148517.1">
    <property type="nucleotide sequence ID" value="NZ_BAAAQR010000002.1"/>
</dbReference>
<dbReference type="InterPro" id="IPR015590">
    <property type="entry name" value="Aldehyde_DH_dom"/>
</dbReference>
<keyword evidence="7" id="KW-1185">Reference proteome</keyword>
<dbReference type="Proteomes" id="UP001501771">
    <property type="component" value="Unassembled WGS sequence"/>
</dbReference>
<evidence type="ECO:0000313" key="6">
    <source>
        <dbReference type="EMBL" id="GAA2140410.1"/>
    </source>
</evidence>
<evidence type="ECO:0000256" key="3">
    <source>
        <dbReference type="ARBA" id="ARBA00023002"/>
    </source>
</evidence>
<evidence type="ECO:0000259" key="4">
    <source>
        <dbReference type="Pfam" id="PF00171"/>
    </source>
</evidence>
<evidence type="ECO:0000256" key="2">
    <source>
        <dbReference type="ARBA" id="ARBA00009986"/>
    </source>
</evidence>
<dbReference type="EMBL" id="BAAAQR010000002">
    <property type="protein sequence ID" value="GAA2140410.1"/>
    <property type="molecule type" value="Genomic_DNA"/>
</dbReference>
<proteinExistence type="inferred from homology"/>
<protein>
    <submittedName>
        <fullName evidence="6">Phenylacetic acid degradation bifunctional protein PaaZ</fullName>
    </submittedName>
</protein>
<dbReference type="InterPro" id="IPR016162">
    <property type="entry name" value="Ald_DH_N"/>
</dbReference>
<dbReference type="InterPro" id="IPR011966">
    <property type="entry name" value="PaaN-DH"/>
</dbReference>
<dbReference type="InterPro" id="IPR002539">
    <property type="entry name" value="MaoC-like_dom"/>
</dbReference>
<dbReference type="InterPro" id="IPR016161">
    <property type="entry name" value="Ald_DH/histidinol_DH"/>
</dbReference>
<organism evidence="6 7">
    <name type="scientific">Nocardioides koreensis</name>
    <dbReference type="NCBI Taxonomy" id="433651"/>
    <lineage>
        <taxon>Bacteria</taxon>
        <taxon>Bacillati</taxon>
        <taxon>Actinomycetota</taxon>
        <taxon>Actinomycetes</taxon>
        <taxon>Propionibacteriales</taxon>
        <taxon>Nocardioidaceae</taxon>
        <taxon>Nocardioides</taxon>
    </lineage>
</organism>
<feature type="domain" description="MaoC-like" evidence="5">
    <location>
        <begin position="546"/>
        <end position="656"/>
    </location>
</feature>
<dbReference type="InterPro" id="IPR029069">
    <property type="entry name" value="HotDog_dom_sf"/>
</dbReference>
<dbReference type="Gene3D" id="3.40.605.10">
    <property type="entry name" value="Aldehyde Dehydrogenase, Chain A, domain 1"/>
    <property type="match status" value="1"/>
</dbReference>
<dbReference type="PANTHER" id="PTHR43111">
    <property type="entry name" value="ALDEHYDE DEHYDROGENASE B-RELATED"/>
    <property type="match status" value="1"/>
</dbReference>
<dbReference type="InterPro" id="IPR016163">
    <property type="entry name" value="Ald_DH_C"/>
</dbReference>
<evidence type="ECO:0000256" key="1">
    <source>
        <dbReference type="ARBA" id="ARBA00005254"/>
    </source>
</evidence>
<dbReference type="NCBIfam" id="TIGR02278">
    <property type="entry name" value="PaaN-DH"/>
    <property type="match status" value="1"/>
</dbReference>